<proteinExistence type="predicted"/>
<feature type="region of interest" description="Disordered" evidence="1">
    <location>
        <begin position="121"/>
        <end position="263"/>
    </location>
</feature>
<dbReference type="PANTHER" id="PTHR47854">
    <property type="entry name" value="SURFEIT LOCUS PROTEIN 2 (SURF2)"/>
    <property type="match status" value="1"/>
</dbReference>
<dbReference type="EMBL" id="OZ021739">
    <property type="protein sequence ID" value="CAK9322527.1"/>
    <property type="molecule type" value="Genomic_DNA"/>
</dbReference>
<evidence type="ECO:0000313" key="2">
    <source>
        <dbReference type="EMBL" id="CAK9322527.1"/>
    </source>
</evidence>
<feature type="compositionally biased region" description="Basic and acidic residues" evidence="1">
    <location>
        <begin position="198"/>
        <end position="237"/>
    </location>
</feature>
<evidence type="ECO:0000256" key="1">
    <source>
        <dbReference type="SAM" id="MobiDB-lite"/>
    </source>
</evidence>
<feature type="compositionally biased region" description="Basic residues" evidence="1">
    <location>
        <begin position="253"/>
        <end position="263"/>
    </location>
</feature>
<accession>A0ABP0YRG0</accession>
<protein>
    <recommendedName>
        <fullName evidence="4">Surfeit locus protein 2</fullName>
    </recommendedName>
</protein>
<evidence type="ECO:0000313" key="3">
    <source>
        <dbReference type="Proteomes" id="UP001642487"/>
    </source>
</evidence>
<dbReference type="Pfam" id="PF05477">
    <property type="entry name" value="SURF2"/>
    <property type="match status" value="1"/>
</dbReference>
<keyword evidence="3" id="KW-1185">Reference proteome</keyword>
<organism evidence="2 3">
    <name type="scientific">Citrullus colocynthis</name>
    <name type="common">colocynth</name>
    <dbReference type="NCBI Taxonomy" id="252529"/>
    <lineage>
        <taxon>Eukaryota</taxon>
        <taxon>Viridiplantae</taxon>
        <taxon>Streptophyta</taxon>
        <taxon>Embryophyta</taxon>
        <taxon>Tracheophyta</taxon>
        <taxon>Spermatophyta</taxon>
        <taxon>Magnoliopsida</taxon>
        <taxon>eudicotyledons</taxon>
        <taxon>Gunneridae</taxon>
        <taxon>Pentapetalae</taxon>
        <taxon>rosids</taxon>
        <taxon>fabids</taxon>
        <taxon>Cucurbitales</taxon>
        <taxon>Cucurbitaceae</taxon>
        <taxon>Benincaseae</taxon>
        <taxon>Citrullus</taxon>
    </lineage>
</organism>
<dbReference type="Proteomes" id="UP001642487">
    <property type="component" value="Chromosome 5"/>
</dbReference>
<sequence>MATTTAEERAAAKVEGADLLGQPTFIELDNGRFRCVETGHEVLAKDKDSYSQTKRCRLGLIDFALSHRKAPLNMFEQDPLSRSKLKCKLTGDTINKTEEHIWKHINGKRFLNKLEQKELEKDSMTKSGEQQGKKKAAKALKPSTENSKKKKKKEQEETISEAQECNGESNPEDAFWMPPVGQRWDNDNGGDRWGSGSDSEHESDKIIAMDDEDKDKHSENKSDEDKHGENETDELSKRTKRMSIEIGPSSFASRKKKTKKSSM</sequence>
<gene>
    <name evidence="2" type="ORF">CITCOLO1_LOCUS14677</name>
</gene>
<feature type="compositionally biased region" description="Polar residues" evidence="1">
    <location>
        <begin position="160"/>
        <end position="169"/>
    </location>
</feature>
<name>A0ABP0YRG0_9ROSI</name>
<dbReference type="PANTHER" id="PTHR47854:SF1">
    <property type="entry name" value="SURFEIT LOCUS PROTEIN 2 (SURF2)"/>
    <property type="match status" value="1"/>
</dbReference>
<evidence type="ECO:0008006" key="4">
    <source>
        <dbReference type="Google" id="ProtNLM"/>
    </source>
</evidence>
<dbReference type="InterPro" id="IPR008833">
    <property type="entry name" value="Surf2"/>
</dbReference>
<reference evidence="2 3" key="1">
    <citation type="submission" date="2024-03" db="EMBL/GenBank/DDBJ databases">
        <authorList>
            <person name="Gkanogiannis A."/>
            <person name="Becerra Lopez-Lavalle L."/>
        </authorList>
    </citation>
    <scope>NUCLEOTIDE SEQUENCE [LARGE SCALE GENOMIC DNA]</scope>
</reference>